<organism evidence="1">
    <name type="scientific">Lygus hesperus</name>
    <name type="common">Western plant bug</name>
    <dbReference type="NCBI Taxonomy" id="30085"/>
    <lineage>
        <taxon>Eukaryota</taxon>
        <taxon>Metazoa</taxon>
        <taxon>Ecdysozoa</taxon>
        <taxon>Arthropoda</taxon>
        <taxon>Hexapoda</taxon>
        <taxon>Insecta</taxon>
        <taxon>Pterygota</taxon>
        <taxon>Neoptera</taxon>
        <taxon>Paraneoptera</taxon>
        <taxon>Hemiptera</taxon>
        <taxon>Heteroptera</taxon>
        <taxon>Panheteroptera</taxon>
        <taxon>Cimicomorpha</taxon>
        <taxon>Miridae</taxon>
        <taxon>Mirini</taxon>
        <taxon>Lygus</taxon>
    </lineage>
</organism>
<reference evidence="1" key="1">
    <citation type="journal article" date="2016" name="Gigascience">
        <title>De novo construction of an expanded transcriptome assembly for the western tarnished plant bug, Lygus hesperus.</title>
        <authorList>
            <person name="Tassone E.E."/>
            <person name="Geib S.M."/>
            <person name="Hall B."/>
            <person name="Fabrick J.A."/>
            <person name="Brent C.S."/>
            <person name="Hull J.J."/>
        </authorList>
    </citation>
    <scope>NUCLEOTIDE SEQUENCE</scope>
</reference>
<sequence length="101" mass="11586">MGSSSDFVRWSSMGNILYCDVLTEEMQEKLDSILIYTILLGFHRNYKAFTFFQYWTLLLLLSSSITAELVSMCSTISSSEAKTFFKVIPVVNSVNIHRLTR</sequence>
<dbReference type="EMBL" id="GDHC01009792">
    <property type="protein sequence ID" value="JAQ08837.1"/>
    <property type="molecule type" value="Transcribed_RNA"/>
</dbReference>
<gene>
    <name evidence="1" type="ORF">g.77172</name>
</gene>
<dbReference type="AlphaFoldDB" id="A0A146LQ70"/>
<evidence type="ECO:0000313" key="1">
    <source>
        <dbReference type="EMBL" id="JAQ08837.1"/>
    </source>
</evidence>
<proteinExistence type="predicted"/>
<accession>A0A146LQ70</accession>
<name>A0A146LQ70_LYGHE</name>
<protein>
    <submittedName>
        <fullName evidence="1">Uncharacterized protein</fullName>
    </submittedName>
</protein>